<dbReference type="AlphaFoldDB" id="A0A1H6YFV1"/>
<dbReference type="GO" id="GO:0004673">
    <property type="term" value="F:protein histidine kinase activity"/>
    <property type="evidence" value="ECO:0007669"/>
    <property type="project" value="UniProtKB-EC"/>
</dbReference>
<dbReference type="InterPro" id="IPR019734">
    <property type="entry name" value="TPR_rpt"/>
</dbReference>
<dbReference type="Gene3D" id="3.30.450.20">
    <property type="entry name" value="PAS domain"/>
    <property type="match status" value="1"/>
</dbReference>
<evidence type="ECO:0000256" key="8">
    <source>
        <dbReference type="PROSITE-ProRule" id="PRU00339"/>
    </source>
</evidence>
<keyword evidence="9" id="KW-0472">Membrane</keyword>
<proteinExistence type="predicted"/>
<evidence type="ECO:0000256" key="6">
    <source>
        <dbReference type="ARBA" id="ARBA00022777"/>
    </source>
</evidence>
<dbReference type="PROSITE" id="PS50293">
    <property type="entry name" value="TPR_REGION"/>
    <property type="match status" value="1"/>
</dbReference>
<keyword evidence="9" id="KW-0812">Transmembrane</keyword>
<dbReference type="Proteomes" id="UP000199532">
    <property type="component" value="Unassembled WGS sequence"/>
</dbReference>
<dbReference type="InterPro" id="IPR041617">
    <property type="entry name" value="TPR_MalT"/>
</dbReference>
<dbReference type="SMART" id="SM00387">
    <property type="entry name" value="HATPase_c"/>
    <property type="match status" value="1"/>
</dbReference>
<name>A0A1H6YFV1_9BACT</name>
<dbReference type="InterPro" id="IPR036890">
    <property type="entry name" value="HATPase_C_sf"/>
</dbReference>
<evidence type="ECO:0000256" key="2">
    <source>
        <dbReference type="ARBA" id="ARBA00012438"/>
    </source>
</evidence>
<reference evidence="11 12" key="1">
    <citation type="submission" date="2016-10" db="EMBL/GenBank/DDBJ databases">
        <authorList>
            <person name="de Groot N.N."/>
        </authorList>
    </citation>
    <scope>NUCLEOTIDE SEQUENCE [LARGE SCALE GENOMIC DNA]</scope>
    <source>
        <strain evidence="11 12">DSM 19938</strain>
    </source>
</reference>
<dbReference type="OrthoDB" id="9767435at2"/>
<evidence type="ECO:0000313" key="11">
    <source>
        <dbReference type="EMBL" id="SEJ40168.1"/>
    </source>
</evidence>
<keyword evidence="12" id="KW-1185">Reference proteome</keyword>
<dbReference type="InterPro" id="IPR011495">
    <property type="entry name" value="Sig_transdc_His_kin_sub2_dim/P"/>
</dbReference>
<accession>A0A1H6YFV1</accession>
<keyword evidence="6 11" id="KW-0418">Kinase</keyword>
<dbReference type="EC" id="2.7.13.3" evidence="2"/>
<evidence type="ECO:0000256" key="9">
    <source>
        <dbReference type="SAM" id="Phobius"/>
    </source>
</evidence>
<feature type="transmembrane region" description="Helical" evidence="9">
    <location>
        <begin position="613"/>
        <end position="632"/>
    </location>
</feature>
<feature type="repeat" description="TPR" evidence="8">
    <location>
        <begin position="367"/>
        <end position="400"/>
    </location>
</feature>
<dbReference type="Pfam" id="PF07568">
    <property type="entry name" value="HisKA_2"/>
    <property type="match status" value="1"/>
</dbReference>
<organism evidence="11 12">
    <name type="scientific">Dyadobacter koreensis</name>
    <dbReference type="NCBI Taxonomy" id="408657"/>
    <lineage>
        <taxon>Bacteria</taxon>
        <taxon>Pseudomonadati</taxon>
        <taxon>Bacteroidota</taxon>
        <taxon>Cytophagia</taxon>
        <taxon>Cytophagales</taxon>
        <taxon>Spirosomataceae</taxon>
        <taxon>Dyadobacter</taxon>
    </lineage>
</organism>
<dbReference type="Pfam" id="PF17874">
    <property type="entry name" value="TPR_MalT"/>
    <property type="match status" value="1"/>
</dbReference>
<dbReference type="SUPFAM" id="SSF48452">
    <property type="entry name" value="TPR-like"/>
    <property type="match status" value="2"/>
</dbReference>
<evidence type="ECO:0000259" key="10">
    <source>
        <dbReference type="SMART" id="SM00387"/>
    </source>
</evidence>
<dbReference type="SMART" id="SM00028">
    <property type="entry name" value="TPR"/>
    <property type="match status" value="2"/>
</dbReference>
<keyword evidence="7" id="KW-0067">ATP-binding</keyword>
<dbReference type="EMBL" id="FNXY01000007">
    <property type="protein sequence ID" value="SEJ40168.1"/>
    <property type="molecule type" value="Genomic_DNA"/>
</dbReference>
<dbReference type="InterPro" id="IPR011990">
    <property type="entry name" value="TPR-like_helical_dom_sf"/>
</dbReference>
<dbReference type="GO" id="GO:0005524">
    <property type="term" value="F:ATP binding"/>
    <property type="evidence" value="ECO:0007669"/>
    <property type="project" value="UniProtKB-KW"/>
</dbReference>
<dbReference type="PANTHER" id="PTHR41523">
    <property type="entry name" value="TWO-COMPONENT SYSTEM SENSOR PROTEIN"/>
    <property type="match status" value="1"/>
</dbReference>
<keyword evidence="8" id="KW-0802">TPR repeat</keyword>
<keyword evidence="4" id="KW-0808">Transferase</keyword>
<dbReference type="SUPFAM" id="SSF55874">
    <property type="entry name" value="ATPase domain of HSP90 chaperone/DNA topoisomerase II/histidine kinase"/>
    <property type="match status" value="1"/>
</dbReference>
<feature type="domain" description="Histidine kinase/HSP90-like ATPase" evidence="10">
    <location>
        <begin position="785"/>
        <end position="883"/>
    </location>
</feature>
<dbReference type="Gene3D" id="3.30.565.10">
    <property type="entry name" value="Histidine kinase-like ATPase, C-terminal domain"/>
    <property type="match status" value="1"/>
</dbReference>
<evidence type="ECO:0000313" key="12">
    <source>
        <dbReference type="Proteomes" id="UP000199532"/>
    </source>
</evidence>
<dbReference type="STRING" id="408657.SAMN04487995_4492"/>
<protein>
    <recommendedName>
        <fullName evidence="2">histidine kinase</fullName>
        <ecNumber evidence="2">2.7.13.3</ecNumber>
    </recommendedName>
</protein>
<sequence>MHPSQVYDLIYFILSRLRSISFFLCASYLTLLAGFAKTQPISTATARRLIKEFELVKSDTIRVNDQLVLGNYYLKKTLNPRKDLDSALLLATQAYALSLRLKFVKGLENASVLKGKIYIKQRNTAPAIRLANTLKDTSRIKLLIELGTNYLRPTFTQKAKRDSAMLLFQQAERISMKIGDQKWIEESQSMIGTAYLLGKDWQNGKAVFSKVIEARQRAGDKAGEINALLRLATTTFCDDCRENLIALEKALLLARQIGNPAQEMIILMEMGYEYFQLNEGDTREVEQKALQVLAIQKKFGFKPLNQAYRALAETSVYKMPGEYGYLSNAYYLLSDVSQAKGDLNQKLFYVLEVVKSIENSGLHDELDYTYYKLGNAYYELGRFDKSMEYHQKSLELSHKKGQLFIQVGLATRMAMTLLRQGKASEALAMLRNITGKNMTYAYEDNLLLAQTFGACYKALKQNKLAEKYYLESVEWSKETTSYFQYMAWRSISQFYVTSGQYKKADIYLNRLLAAPSTKIIPSHQIEVQLMSFKVDSAQGNYPDAIRHYQKYQALNDSIFNERKSKQISQLSIQYETEKKDQDLKLKQQAIQLLTEQSQLQQNQLEQAATLRNGVIAGAILLILLLVLGFSSYRLKQQNNRLLEAKQIEINRKNHSLELIVQEKDHLLIDKEQLLKDKDHLLEEREWMLMEMHHRVKNNLQIISSLLHSQGSFLKDKVALSAIRESQNRVHAMALIHQKLYQTNRLSSVPMVTYVKEIVDYLINSFNMAETVHKEISVAPIDLDVTFAVPLGLILNEAVTNSLKYAFPGGRTGTLQIEFIEEGNRTYRLVIGDNGIGFPADLNPSKSRTLGMSLIRGLSEQIDGILHISQQNGVQISLTFVEEKNVRVQA</sequence>
<gene>
    <name evidence="11" type="ORF">SAMN04487995_4492</name>
</gene>
<evidence type="ECO:0000256" key="4">
    <source>
        <dbReference type="ARBA" id="ARBA00022679"/>
    </source>
</evidence>
<keyword evidence="3" id="KW-0597">Phosphoprotein</keyword>
<dbReference type="PANTHER" id="PTHR41523:SF8">
    <property type="entry name" value="ETHYLENE RESPONSE SENSOR PROTEIN"/>
    <property type="match status" value="1"/>
</dbReference>
<dbReference type="RefSeq" id="WP_090338491.1">
    <property type="nucleotide sequence ID" value="NZ_FNXY01000007.1"/>
</dbReference>
<dbReference type="Gene3D" id="1.25.40.10">
    <property type="entry name" value="Tetratricopeptide repeat domain"/>
    <property type="match status" value="3"/>
</dbReference>
<evidence type="ECO:0000256" key="5">
    <source>
        <dbReference type="ARBA" id="ARBA00022741"/>
    </source>
</evidence>
<evidence type="ECO:0000256" key="3">
    <source>
        <dbReference type="ARBA" id="ARBA00022553"/>
    </source>
</evidence>
<evidence type="ECO:0000256" key="7">
    <source>
        <dbReference type="ARBA" id="ARBA00022840"/>
    </source>
</evidence>
<keyword evidence="5" id="KW-0547">Nucleotide-binding</keyword>
<comment type="catalytic activity">
    <reaction evidence="1">
        <text>ATP + protein L-histidine = ADP + protein N-phospho-L-histidine.</text>
        <dbReference type="EC" id="2.7.13.3"/>
    </reaction>
</comment>
<evidence type="ECO:0000256" key="1">
    <source>
        <dbReference type="ARBA" id="ARBA00000085"/>
    </source>
</evidence>
<dbReference type="PROSITE" id="PS50005">
    <property type="entry name" value="TPR"/>
    <property type="match status" value="1"/>
</dbReference>
<keyword evidence="9" id="KW-1133">Transmembrane helix</keyword>
<dbReference type="Pfam" id="PF02518">
    <property type="entry name" value="HATPase_c"/>
    <property type="match status" value="1"/>
</dbReference>
<dbReference type="InterPro" id="IPR003594">
    <property type="entry name" value="HATPase_dom"/>
</dbReference>